<proteinExistence type="predicted"/>
<name>A0A8D8FB64_CULPI</name>
<sequence length="100" mass="11150">MGWCTIRNRSRSIWKRANDTRGACAASPSHSPCATEHTSWCSTKLRSSRCDSRWRKPALTGYATVSTPKTVPSATALTRVKTSNQRLESEGFLEKSVEIF</sequence>
<reference evidence="1" key="1">
    <citation type="submission" date="2021-05" db="EMBL/GenBank/DDBJ databases">
        <authorList>
            <person name="Alioto T."/>
            <person name="Alioto T."/>
            <person name="Gomez Garrido J."/>
        </authorList>
    </citation>
    <scope>NUCLEOTIDE SEQUENCE</scope>
</reference>
<organism evidence="1">
    <name type="scientific">Culex pipiens</name>
    <name type="common">House mosquito</name>
    <dbReference type="NCBI Taxonomy" id="7175"/>
    <lineage>
        <taxon>Eukaryota</taxon>
        <taxon>Metazoa</taxon>
        <taxon>Ecdysozoa</taxon>
        <taxon>Arthropoda</taxon>
        <taxon>Hexapoda</taxon>
        <taxon>Insecta</taxon>
        <taxon>Pterygota</taxon>
        <taxon>Neoptera</taxon>
        <taxon>Endopterygota</taxon>
        <taxon>Diptera</taxon>
        <taxon>Nematocera</taxon>
        <taxon>Culicoidea</taxon>
        <taxon>Culicidae</taxon>
        <taxon>Culicinae</taxon>
        <taxon>Culicini</taxon>
        <taxon>Culex</taxon>
        <taxon>Culex</taxon>
    </lineage>
</organism>
<dbReference type="AlphaFoldDB" id="A0A8D8FB64"/>
<accession>A0A8D8FB64</accession>
<evidence type="ECO:0000313" key="1">
    <source>
        <dbReference type="EMBL" id="CAG6466152.1"/>
    </source>
</evidence>
<protein>
    <submittedName>
        <fullName evidence="1">(northern house mosquito) hypothetical protein</fullName>
    </submittedName>
</protein>
<dbReference type="EMBL" id="HBUE01055063">
    <property type="protein sequence ID" value="CAG6466152.1"/>
    <property type="molecule type" value="Transcribed_RNA"/>
</dbReference>